<feature type="domain" description="Bacterial type II secretion system protein E" evidence="3">
    <location>
        <begin position="165"/>
        <end position="299"/>
    </location>
</feature>
<dbReference type="GO" id="GO:0016887">
    <property type="term" value="F:ATP hydrolysis activity"/>
    <property type="evidence" value="ECO:0007669"/>
    <property type="project" value="InterPro"/>
</dbReference>
<accession>Q6TFQ9</accession>
<dbReference type="GeneID" id="97918288"/>
<comment type="similarity">
    <text evidence="1 2">Belongs to the GSP E family.</text>
</comment>
<dbReference type="GO" id="GO:0005524">
    <property type="term" value="F:ATP binding"/>
    <property type="evidence" value="ECO:0007669"/>
    <property type="project" value="UniProtKB-UniRule"/>
</dbReference>
<organism evidence="4">
    <name type="scientific">Erwinia amylovora</name>
    <name type="common">Fire blight bacteria</name>
    <dbReference type="NCBI Taxonomy" id="552"/>
    <lineage>
        <taxon>Bacteria</taxon>
        <taxon>Pseudomonadati</taxon>
        <taxon>Pseudomonadota</taxon>
        <taxon>Gammaproteobacteria</taxon>
        <taxon>Enterobacterales</taxon>
        <taxon>Erwiniaceae</taxon>
        <taxon>Erwinia</taxon>
    </lineage>
</organism>
<dbReference type="SUPFAM" id="SSF52540">
    <property type="entry name" value="P-loop containing nucleoside triphosphate hydrolases"/>
    <property type="match status" value="1"/>
</dbReference>
<keyword evidence="2" id="KW-0067">ATP-binding</keyword>
<dbReference type="InterPro" id="IPR001482">
    <property type="entry name" value="T2SS/T4SS_dom"/>
</dbReference>
<keyword evidence="4" id="KW-0614">Plasmid</keyword>
<evidence type="ECO:0000256" key="1">
    <source>
        <dbReference type="ARBA" id="ARBA00006611"/>
    </source>
</evidence>
<evidence type="ECO:0000259" key="3">
    <source>
        <dbReference type="Pfam" id="PF00437"/>
    </source>
</evidence>
<name>Q6TFQ9_ERWAM</name>
<evidence type="ECO:0000256" key="2">
    <source>
        <dbReference type="RuleBase" id="RU366071"/>
    </source>
</evidence>
<dbReference type="CDD" id="cd01130">
    <property type="entry name" value="VirB11-like_ATPase"/>
    <property type="match status" value="1"/>
</dbReference>
<dbReference type="EMBL" id="AY422215">
    <property type="protein sequence ID" value="AAQ97961.1"/>
    <property type="molecule type" value="Genomic_DNA"/>
</dbReference>
<dbReference type="AlphaFoldDB" id="Q6TFQ9"/>
<dbReference type="RefSeq" id="WP_011154503.1">
    <property type="nucleotide sequence ID" value="NC_005247.1"/>
</dbReference>
<reference evidence="4" key="1">
    <citation type="submission" date="2003-09" db="EMBL/GenBank/DDBJ databases">
        <title>Plasmid diversity in Erwinia amylovora: sequence determination of pEU30 (30,314 bp) and pEL60 (60,145 bp) and analysis of variation in plasmid pEA29.</title>
        <authorList>
            <person name="Foster G.C."/>
            <person name="McGhee G.C."/>
            <person name="Jones A.L."/>
            <person name="Sundin G.W."/>
        </authorList>
    </citation>
    <scope>NUCLEOTIDE SEQUENCE</scope>
    <source>
        <strain evidence="4">UTRJ2</strain>
        <plasmid evidence="4">pEU30</plasmid>
    </source>
</reference>
<dbReference type="PANTHER" id="PTHR30486:SF6">
    <property type="entry name" value="TYPE IV PILUS RETRACTATION ATPASE PILT"/>
    <property type="match status" value="1"/>
</dbReference>
<evidence type="ECO:0000313" key="4">
    <source>
        <dbReference type="EMBL" id="AAQ97961.1"/>
    </source>
</evidence>
<proteinExistence type="inferred from homology"/>
<dbReference type="InterPro" id="IPR027417">
    <property type="entry name" value="P-loop_NTPase"/>
</dbReference>
<comment type="function">
    <text evidence="2">Part of the Type IV secretion system.</text>
</comment>
<dbReference type="Gene3D" id="3.30.450.90">
    <property type="match status" value="1"/>
</dbReference>
<dbReference type="PANTHER" id="PTHR30486">
    <property type="entry name" value="TWITCHING MOTILITY PROTEIN PILT"/>
    <property type="match status" value="1"/>
</dbReference>
<dbReference type="NCBIfam" id="TIGR02788">
    <property type="entry name" value="VirB11"/>
    <property type="match status" value="1"/>
</dbReference>
<sequence>MSDNRTILEVDELAEDALVRGLLHKTGVYERLMVPGVEEVAINRPYEIWTKFSDRGWVREEMPELILAECKYLINALAVSNFRELTIMSPIATVELPGGEGYRAQLVIPPACERNTVSMTFRKPSLERFTLEDYVKSGRFDNANRHSHRQTELADWQKSLKHLNRDRQFEAFFRMAVERKLNIIIFGGTGSGKTTFAKAVVDVYPPGCRLLTIEELNELKLPLHLNHVHLLYGDHVTPKELVSCCQRMNGDHIFLAELTGDEAWDYMEVLNTGKPGSITTAHANSSAEGYARITGLIKQSRVGAGLDIYYIERRVRTSFDVVMYMEGTQILDVTYDPEIKLALLNGASLDAALQMAREAE</sequence>
<dbReference type="Pfam" id="PF00437">
    <property type="entry name" value="T2SSE"/>
    <property type="match status" value="1"/>
</dbReference>
<keyword evidence="2" id="KW-0547">Nucleotide-binding</keyword>
<protein>
    <recommendedName>
        <fullName evidence="2">Type IV secretion system protein</fullName>
    </recommendedName>
</protein>
<gene>
    <name evidence="4" type="primary">virB11</name>
</gene>
<dbReference type="Gene3D" id="3.40.50.300">
    <property type="entry name" value="P-loop containing nucleotide triphosphate hydrolases"/>
    <property type="match status" value="1"/>
</dbReference>
<dbReference type="InterPro" id="IPR014155">
    <property type="entry name" value="VirB11"/>
</dbReference>
<geneLocation type="plasmid" evidence="4">
    <name>pEU30</name>
</geneLocation>
<dbReference type="GO" id="GO:0044097">
    <property type="term" value="P:secretion by the type IV secretion system"/>
    <property type="evidence" value="ECO:0007669"/>
    <property type="project" value="InterPro"/>
</dbReference>
<dbReference type="InterPro" id="IPR050921">
    <property type="entry name" value="T4SS_GSP_E_ATPase"/>
</dbReference>
<dbReference type="GO" id="GO:0043684">
    <property type="term" value="C:type IV secretion system complex"/>
    <property type="evidence" value="ECO:0007669"/>
    <property type="project" value="UniProtKB-UniRule"/>
</dbReference>